<dbReference type="EC" id="2.7.7.65" evidence="1"/>
<dbReference type="InterPro" id="IPR043128">
    <property type="entry name" value="Rev_trsase/Diguanyl_cyclase"/>
</dbReference>
<dbReference type="GO" id="GO:0052621">
    <property type="term" value="F:diguanylate cyclase activity"/>
    <property type="evidence" value="ECO:0007669"/>
    <property type="project" value="UniProtKB-EC"/>
</dbReference>
<dbReference type="Pfam" id="PF00990">
    <property type="entry name" value="GGDEF"/>
    <property type="match status" value="1"/>
</dbReference>
<feature type="domain" description="GGDEF" evidence="3">
    <location>
        <begin position="1"/>
        <end position="64"/>
    </location>
</feature>
<dbReference type="GO" id="GO:1902201">
    <property type="term" value="P:negative regulation of bacterial-type flagellum-dependent cell motility"/>
    <property type="evidence" value="ECO:0007669"/>
    <property type="project" value="TreeGrafter"/>
</dbReference>
<dbReference type="InterPro" id="IPR029787">
    <property type="entry name" value="Nucleotide_cyclase"/>
</dbReference>
<dbReference type="GO" id="GO:0043709">
    <property type="term" value="P:cell adhesion involved in single-species biofilm formation"/>
    <property type="evidence" value="ECO:0007669"/>
    <property type="project" value="TreeGrafter"/>
</dbReference>
<dbReference type="AlphaFoldDB" id="A0A7G9TBG0"/>
<name>A0A7G9TBG0_PSEMX</name>
<dbReference type="SUPFAM" id="SSF55073">
    <property type="entry name" value="Nucleotide cyclase"/>
    <property type="match status" value="1"/>
</dbReference>
<evidence type="ECO:0000256" key="2">
    <source>
        <dbReference type="ARBA" id="ARBA00034247"/>
    </source>
</evidence>
<dbReference type="GO" id="GO:0005886">
    <property type="term" value="C:plasma membrane"/>
    <property type="evidence" value="ECO:0007669"/>
    <property type="project" value="TreeGrafter"/>
</dbReference>
<sequence>MAAERLRRQVAAFAFSTRGLRCTVSIGLSECHPGIASVSDWVNSADAALYRAKARGRDCIVVGC</sequence>
<organism evidence="4 5">
    <name type="scientific">Pseudoxanthomonas mexicana</name>
    <dbReference type="NCBI Taxonomy" id="128785"/>
    <lineage>
        <taxon>Bacteria</taxon>
        <taxon>Pseudomonadati</taxon>
        <taxon>Pseudomonadota</taxon>
        <taxon>Gammaproteobacteria</taxon>
        <taxon>Lysobacterales</taxon>
        <taxon>Lysobacteraceae</taxon>
        <taxon>Pseudoxanthomonas</taxon>
    </lineage>
</organism>
<comment type="catalytic activity">
    <reaction evidence="2">
        <text>2 GTP = 3',3'-c-di-GMP + 2 diphosphate</text>
        <dbReference type="Rhea" id="RHEA:24898"/>
        <dbReference type="ChEBI" id="CHEBI:33019"/>
        <dbReference type="ChEBI" id="CHEBI:37565"/>
        <dbReference type="ChEBI" id="CHEBI:58805"/>
        <dbReference type="EC" id="2.7.7.65"/>
    </reaction>
</comment>
<dbReference type="InterPro" id="IPR000160">
    <property type="entry name" value="GGDEF_dom"/>
</dbReference>
<evidence type="ECO:0000256" key="1">
    <source>
        <dbReference type="ARBA" id="ARBA00012528"/>
    </source>
</evidence>
<evidence type="ECO:0000313" key="4">
    <source>
        <dbReference type="EMBL" id="QNN77435.1"/>
    </source>
</evidence>
<dbReference type="PANTHER" id="PTHR45138:SF9">
    <property type="entry name" value="DIGUANYLATE CYCLASE DGCM-RELATED"/>
    <property type="match status" value="1"/>
</dbReference>
<dbReference type="PROSITE" id="PS50887">
    <property type="entry name" value="GGDEF"/>
    <property type="match status" value="1"/>
</dbReference>
<protein>
    <recommendedName>
        <fullName evidence="1">diguanylate cyclase</fullName>
        <ecNumber evidence="1">2.7.7.65</ecNumber>
    </recommendedName>
</protein>
<dbReference type="PANTHER" id="PTHR45138">
    <property type="entry name" value="REGULATORY COMPONENTS OF SENSORY TRANSDUCTION SYSTEM"/>
    <property type="match status" value="1"/>
</dbReference>
<gene>
    <name evidence="4" type="ORF">IAE60_16200</name>
</gene>
<accession>A0A7G9TBG0</accession>
<evidence type="ECO:0000259" key="3">
    <source>
        <dbReference type="PROSITE" id="PS50887"/>
    </source>
</evidence>
<dbReference type="Gene3D" id="3.30.70.270">
    <property type="match status" value="1"/>
</dbReference>
<proteinExistence type="predicted"/>
<evidence type="ECO:0000313" key="5">
    <source>
        <dbReference type="Proteomes" id="UP000515838"/>
    </source>
</evidence>
<dbReference type="EMBL" id="CP060731">
    <property type="protein sequence ID" value="QNN77435.1"/>
    <property type="molecule type" value="Genomic_DNA"/>
</dbReference>
<reference evidence="4 5" key="1">
    <citation type="submission" date="2020-08" db="EMBL/GenBank/DDBJ databases">
        <title>Streptomycin Non-resistant strain, P. mexicana.</title>
        <authorList>
            <person name="Ganesh-Kumar S."/>
            <person name="Zhe T."/>
            <person name="Yu Z."/>
            <person name="Min Y."/>
        </authorList>
    </citation>
    <scope>NUCLEOTIDE SEQUENCE [LARGE SCALE GENOMIC DNA]</scope>
    <source>
        <strain evidence="4 5">GTZY2</strain>
    </source>
</reference>
<dbReference type="Proteomes" id="UP000515838">
    <property type="component" value="Chromosome"/>
</dbReference>
<dbReference type="InterPro" id="IPR050469">
    <property type="entry name" value="Diguanylate_Cyclase"/>
</dbReference>